<feature type="compositionally biased region" description="Basic and acidic residues" evidence="1">
    <location>
        <begin position="750"/>
        <end position="767"/>
    </location>
</feature>
<dbReference type="EMBL" id="JADFTS010000008">
    <property type="protein sequence ID" value="KAF9590885.1"/>
    <property type="molecule type" value="Genomic_DNA"/>
</dbReference>
<evidence type="ECO:0008006" key="4">
    <source>
        <dbReference type="Google" id="ProtNLM"/>
    </source>
</evidence>
<sequence length="922" mass="101689">MAQSNEVVDPSLGESSTATAAYAPQEPSSYGSYSSSTDPQNYNYYGYQQQHGGAYQNSGAPYQPITSFQNTGSYAGSTSYPTTYYNTGDYQTTQLYPGSGYSNQTTATWHDPSYPSHQYSNYDSNVAHSSSAAAAAQLSYEQQYKQWADYYSQTTSNVSCAPGTENISTTCTSTQNVRVSAVANDYIPLESQPPPPGTTSWRQEPSSSELPSLQVVWCWMHGLYVMGFWWLEDLKEGLSCTIAGVVTVPSDTSNGYWRHEALGFQNHHVTQTLSYSDAPAYNQTASYSPAPSYIQTPLSQAPLFTQAPALYQNSLDLNPVQYENSQNLQKTAGPHGSNSQYPTIHQIPQSYHSPMQTVSSFDTSRVNKVQIPTNPRIASNLAMGLPKTDKGSPTTTVATKPAYVSVSMPKSDSNLPSHSATDSMLKPGTFPQSLRAYVERALARCKSDLQKTACQTIMKEIITKASADGLDLDLDHWAMFIAEPIAVRAFGLGLSNGHVPVGDLRRRVPKYHHHGGTTNTETSKNQQLPLSTPKLSWNYTPSTRHPTLPPLLSIKVNFSIVVILEPGYRLSSVNPSPSWLVHPSLAVMPEMLLALPAASSSLVSLRMASSLSTIESSLQNPSILSSATKYKRSPSRRTKSRWEPMPEEKLVEKLAAVNQLPVKDVSWNHVKEREKTVSGGKFENKGGWSNAKPFHSQQQNQSKPSQKPFKKPRFGDIYKVTENGDASSDSEKEQGLTAYYSGAIALANTPEERKRRESRSKRFDKGPGQHTQIKNIRTKVVGGGNLYTKRASALTLVLGKGAEDGGSRAVEDIDWDSLTVKGTCQEIEKRYLRLTSAPDPATVRPEEVLEKALLMVLSSPKNYLYKCDQLKSVRQDLTVQRIRNELTVRVYETHARLALEAGDLPEYNQVWLLRTVVGYLAH</sequence>
<evidence type="ECO:0000313" key="2">
    <source>
        <dbReference type="EMBL" id="KAF9590885.1"/>
    </source>
</evidence>
<feature type="region of interest" description="Disordered" evidence="1">
    <location>
        <begin position="509"/>
        <end position="529"/>
    </location>
</feature>
<gene>
    <name evidence="2" type="ORF">IFM89_000141</name>
</gene>
<feature type="compositionally biased region" description="Polar residues" evidence="1">
    <location>
        <begin position="516"/>
        <end position="529"/>
    </location>
</feature>
<feature type="region of interest" description="Disordered" evidence="1">
    <location>
        <begin position="747"/>
        <end position="772"/>
    </location>
</feature>
<proteinExistence type="predicted"/>
<feature type="region of interest" description="Disordered" evidence="1">
    <location>
        <begin position="676"/>
        <end position="713"/>
    </location>
</feature>
<reference evidence="2 3" key="1">
    <citation type="submission" date="2020-10" db="EMBL/GenBank/DDBJ databases">
        <title>The Coptis chinensis genome and diversification of protoberbering-type alkaloids.</title>
        <authorList>
            <person name="Wang B."/>
            <person name="Shu S."/>
            <person name="Song C."/>
            <person name="Liu Y."/>
        </authorList>
    </citation>
    <scope>NUCLEOTIDE SEQUENCE [LARGE SCALE GENOMIC DNA]</scope>
    <source>
        <strain evidence="2">HL-2020</strain>
        <tissue evidence="2">Leaf</tissue>
    </source>
</reference>
<feature type="region of interest" description="Disordered" evidence="1">
    <location>
        <begin position="1"/>
        <end position="36"/>
    </location>
</feature>
<dbReference type="Proteomes" id="UP000631114">
    <property type="component" value="Unassembled WGS sequence"/>
</dbReference>
<feature type="compositionally biased region" description="Low complexity" evidence="1">
    <location>
        <begin position="696"/>
        <end position="707"/>
    </location>
</feature>
<keyword evidence="3" id="KW-1185">Reference proteome</keyword>
<dbReference type="PANTHER" id="PTHR12436:SF4">
    <property type="entry name" value="LEUKOCYTE RECEPTOR CLUSTER MEMBER 8"/>
    <property type="match status" value="1"/>
</dbReference>
<evidence type="ECO:0000313" key="3">
    <source>
        <dbReference type="Proteomes" id="UP000631114"/>
    </source>
</evidence>
<dbReference type="PANTHER" id="PTHR12436">
    <property type="entry name" value="80 KDA MCM3-ASSOCIATED PROTEIN"/>
    <property type="match status" value="1"/>
</dbReference>
<evidence type="ECO:0000256" key="1">
    <source>
        <dbReference type="SAM" id="MobiDB-lite"/>
    </source>
</evidence>
<organism evidence="2 3">
    <name type="scientific">Coptis chinensis</name>
    <dbReference type="NCBI Taxonomy" id="261450"/>
    <lineage>
        <taxon>Eukaryota</taxon>
        <taxon>Viridiplantae</taxon>
        <taxon>Streptophyta</taxon>
        <taxon>Embryophyta</taxon>
        <taxon>Tracheophyta</taxon>
        <taxon>Spermatophyta</taxon>
        <taxon>Magnoliopsida</taxon>
        <taxon>Ranunculales</taxon>
        <taxon>Ranunculaceae</taxon>
        <taxon>Coptidoideae</taxon>
        <taxon>Coptis</taxon>
    </lineage>
</organism>
<feature type="compositionally biased region" description="Basic residues" evidence="1">
    <location>
        <begin position="629"/>
        <end position="639"/>
    </location>
</feature>
<dbReference type="InterPro" id="IPR045107">
    <property type="entry name" value="SAC3/GANP/THP3"/>
</dbReference>
<dbReference type="GO" id="GO:0005634">
    <property type="term" value="C:nucleus"/>
    <property type="evidence" value="ECO:0007669"/>
    <property type="project" value="TreeGrafter"/>
</dbReference>
<dbReference type="OrthoDB" id="199574at2759"/>
<dbReference type="Gene3D" id="1.25.40.990">
    <property type="match status" value="1"/>
</dbReference>
<protein>
    <recommendedName>
        <fullName evidence="4">SAC3 family protein A</fullName>
    </recommendedName>
</protein>
<dbReference type="AlphaFoldDB" id="A0A835H076"/>
<feature type="region of interest" description="Disordered" evidence="1">
    <location>
        <begin position="625"/>
        <end position="645"/>
    </location>
</feature>
<comment type="caution">
    <text evidence="2">The sequence shown here is derived from an EMBL/GenBank/DDBJ whole genome shotgun (WGS) entry which is preliminary data.</text>
</comment>
<accession>A0A835H076</accession>
<name>A0A835H076_9MAGN</name>